<proteinExistence type="predicted"/>
<protein>
    <submittedName>
        <fullName evidence="1">Uncharacterized protein</fullName>
    </submittedName>
</protein>
<organism evidence="1 2">
    <name type="scientific">Escherichia coli</name>
    <dbReference type="NCBI Taxonomy" id="562"/>
    <lineage>
        <taxon>Bacteria</taxon>
        <taxon>Pseudomonadati</taxon>
        <taxon>Pseudomonadota</taxon>
        <taxon>Gammaproteobacteria</taxon>
        <taxon>Enterobacterales</taxon>
        <taxon>Enterobacteriaceae</taxon>
        <taxon>Escherichia</taxon>
    </lineage>
</organism>
<dbReference type="EMBL" id="UGBT01000002">
    <property type="protein sequence ID" value="STH70622.1"/>
    <property type="molecule type" value="Genomic_DNA"/>
</dbReference>
<gene>
    <name evidence="1" type="ORF">NCTC11341_02186</name>
</gene>
<dbReference type="Proteomes" id="UP000254428">
    <property type="component" value="Unassembled WGS sequence"/>
</dbReference>
<name>A0A376NXC8_ECOLX</name>
<evidence type="ECO:0000313" key="2">
    <source>
        <dbReference type="Proteomes" id="UP000254428"/>
    </source>
</evidence>
<accession>A0A376NXC8</accession>
<evidence type="ECO:0000313" key="1">
    <source>
        <dbReference type="EMBL" id="STH70622.1"/>
    </source>
</evidence>
<reference evidence="1 2" key="1">
    <citation type="submission" date="2018-06" db="EMBL/GenBank/DDBJ databases">
        <authorList>
            <consortium name="Pathogen Informatics"/>
            <person name="Doyle S."/>
        </authorList>
    </citation>
    <scope>NUCLEOTIDE SEQUENCE [LARGE SCALE GENOMIC DNA]</scope>
    <source>
        <strain evidence="1 2">NCTC11341</strain>
    </source>
</reference>
<sequence>MYRCPVVIPFAIGISGETADVHIDEITAKEHPPVRIRRIHLQHGSVRFQIGVTTGAARTPVIVLEGDVKILLAIEVRRIAAHAAFQPVIFLVVTGQSGECVVILRTRRSHTGCRPWRLCRFPAPALDRPPALQTSHRRAAPSRFPSTVAEILPAGSTY</sequence>
<dbReference type="AlphaFoldDB" id="A0A376NXC8"/>